<dbReference type="EMBL" id="MSIF01000023">
    <property type="protein sequence ID" value="OLF06155.1"/>
    <property type="molecule type" value="Genomic_DNA"/>
</dbReference>
<dbReference type="Proteomes" id="UP000185696">
    <property type="component" value="Unassembled WGS sequence"/>
</dbReference>
<reference evidence="1 2" key="1">
    <citation type="submission" date="2016-12" db="EMBL/GenBank/DDBJ databases">
        <title>The draft genome sequence of Actinophytocola xinjiangensis.</title>
        <authorList>
            <person name="Wang W."/>
            <person name="Yuan L."/>
        </authorList>
    </citation>
    <scope>NUCLEOTIDE SEQUENCE [LARGE SCALE GENOMIC DNA]</scope>
    <source>
        <strain evidence="1 2">CGMCC 4.4663</strain>
    </source>
</reference>
<dbReference type="PANTHER" id="PTHR36932">
    <property type="entry name" value="CAPSULAR POLYSACCHARIDE BIOSYNTHESIS PROTEIN"/>
    <property type="match status" value="1"/>
</dbReference>
<proteinExistence type="predicted"/>
<dbReference type="AlphaFoldDB" id="A0A7Z1AUY7"/>
<dbReference type="Gene3D" id="3.40.50.12780">
    <property type="entry name" value="N-terminal domain of ligase-like"/>
    <property type="match status" value="1"/>
</dbReference>
<comment type="caution">
    <text evidence="1">The sequence shown here is derived from an EMBL/GenBank/DDBJ whole genome shotgun (WGS) entry which is preliminary data.</text>
</comment>
<dbReference type="RefSeq" id="WP_075136964.1">
    <property type="nucleotide sequence ID" value="NZ_MSIF01000023.1"/>
</dbReference>
<evidence type="ECO:0000313" key="2">
    <source>
        <dbReference type="Proteomes" id="UP000185696"/>
    </source>
</evidence>
<dbReference type="PANTHER" id="PTHR36932:SF1">
    <property type="entry name" value="CAPSULAR POLYSACCHARIDE BIOSYNTHESIS PROTEIN"/>
    <property type="match status" value="1"/>
</dbReference>
<sequence length="443" mass="50237">MRRFTRTEKARLALEFATRYRIIRDFPFRGQEQILSWQFRRIQRLLDIAYHHTDLYRKKYDAAGVHPRDVRTWEDFRSVPVLTKEELIESGTGAVDRRRNPDHLFVSRSSGSSGELVSVYLDAKAMTTQAVQAVRMIREMAPGHGPLDRELLIYTSEYPYSSIGGLYRTTHLPTLRPTHQMTDHIARTRPTVIAAYPSILRDLLRLGDLRGAAPGLQAVITNSEQSLQAERDEFADQLGCAVHDEFSSEELSSIAHQCRHQTYHLTQDSSYVEVLSPTADTPLPAGQLGEIVGTCLINAAMPVIRYRQGDLASLRARRCGCGRDGPVLDTFVGRKNDSFWRRDDVEVPSGQILDWTYNLILTHQLGVQEFQVTQRTTRDVEVALVVSPDYDRPSANPLIASSFRHTFGSSFDVSIAVVPAIRRTTSGKYNPIRSLVRRSPHRY</sequence>
<keyword evidence="2" id="KW-1185">Reference proteome</keyword>
<dbReference type="SUPFAM" id="SSF56801">
    <property type="entry name" value="Acetyl-CoA synthetase-like"/>
    <property type="match status" value="1"/>
</dbReference>
<name>A0A7Z1AUY7_9PSEU</name>
<accession>A0A7Z1AUY7</accession>
<protein>
    <recommendedName>
        <fullName evidence="3">Phenylacetate-CoA ligase</fullName>
    </recommendedName>
</protein>
<dbReference type="InterPro" id="IPR042099">
    <property type="entry name" value="ANL_N_sf"/>
</dbReference>
<organism evidence="1 2">
    <name type="scientific">Actinophytocola xinjiangensis</name>
    <dbReference type="NCBI Taxonomy" id="485602"/>
    <lineage>
        <taxon>Bacteria</taxon>
        <taxon>Bacillati</taxon>
        <taxon>Actinomycetota</taxon>
        <taxon>Actinomycetes</taxon>
        <taxon>Pseudonocardiales</taxon>
        <taxon>Pseudonocardiaceae</taxon>
    </lineage>
</organism>
<evidence type="ECO:0008006" key="3">
    <source>
        <dbReference type="Google" id="ProtNLM"/>
    </source>
</evidence>
<evidence type="ECO:0000313" key="1">
    <source>
        <dbReference type="EMBL" id="OLF06155.1"/>
    </source>
</evidence>
<gene>
    <name evidence="1" type="ORF">BLA60_32995</name>
</gene>
<dbReference type="InterPro" id="IPR053158">
    <property type="entry name" value="CapK_Type1_Caps_Biosynth"/>
</dbReference>